<reference evidence="2" key="2">
    <citation type="journal article" date="2016" name="Sci. Rep.">
        <title>Dictyocaulus viviparus genome, variome and transcriptome elucidate lungworm biology and support future intervention.</title>
        <authorList>
            <person name="McNulty S.N."/>
            <person name="Strube C."/>
            <person name="Rosa B.A."/>
            <person name="Martin J.C."/>
            <person name="Tyagi R."/>
            <person name="Choi Y.J."/>
            <person name="Wang Q."/>
            <person name="Hallsworth Pepin K."/>
            <person name="Zhang X."/>
            <person name="Ozersky P."/>
            <person name="Wilson R.K."/>
            <person name="Sternberg P.W."/>
            <person name="Gasser R.B."/>
            <person name="Mitreva M."/>
        </authorList>
    </citation>
    <scope>NUCLEOTIDE SEQUENCE [LARGE SCALE GENOMIC DNA]</scope>
    <source>
        <strain evidence="2">HannoverDv2000</strain>
    </source>
</reference>
<organism evidence="1 2">
    <name type="scientific">Dictyocaulus viviparus</name>
    <name type="common">Bovine lungworm</name>
    <dbReference type="NCBI Taxonomy" id="29172"/>
    <lineage>
        <taxon>Eukaryota</taxon>
        <taxon>Metazoa</taxon>
        <taxon>Ecdysozoa</taxon>
        <taxon>Nematoda</taxon>
        <taxon>Chromadorea</taxon>
        <taxon>Rhabditida</taxon>
        <taxon>Rhabditina</taxon>
        <taxon>Rhabditomorpha</taxon>
        <taxon>Strongyloidea</taxon>
        <taxon>Metastrongylidae</taxon>
        <taxon>Dictyocaulus</taxon>
    </lineage>
</organism>
<dbReference type="AlphaFoldDB" id="A0A0D8XBR4"/>
<accession>A0A0D8XBR4</accession>
<dbReference type="EMBL" id="KN719290">
    <property type="protein sequence ID" value="KJH39911.1"/>
    <property type="molecule type" value="Genomic_DNA"/>
</dbReference>
<evidence type="ECO:0000313" key="1">
    <source>
        <dbReference type="EMBL" id="KJH39911.1"/>
    </source>
</evidence>
<gene>
    <name evidence="1" type="ORF">DICVIV_14185</name>
</gene>
<keyword evidence="2" id="KW-1185">Reference proteome</keyword>
<protein>
    <submittedName>
        <fullName evidence="1">Uncharacterized protein</fullName>
    </submittedName>
</protein>
<name>A0A0D8XBR4_DICVI</name>
<reference evidence="1 2" key="1">
    <citation type="submission" date="2013-11" db="EMBL/GenBank/DDBJ databases">
        <title>Draft genome of the bovine lungworm Dictyocaulus viviparus.</title>
        <authorList>
            <person name="Mitreva M."/>
        </authorList>
    </citation>
    <scope>NUCLEOTIDE SEQUENCE [LARGE SCALE GENOMIC DNA]</scope>
    <source>
        <strain evidence="1 2">HannoverDv2000</strain>
    </source>
</reference>
<proteinExistence type="predicted"/>
<evidence type="ECO:0000313" key="2">
    <source>
        <dbReference type="Proteomes" id="UP000053766"/>
    </source>
</evidence>
<dbReference type="Proteomes" id="UP000053766">
    <property type="component" value="Unassembled WGS sequence"/>
</dbReference>
<sequence>MPIFSLEFIDTTKPEDVLVIDENLAIDVVSAVENARILSTNKVRSYNFF</sequence>
<dbReference type="OrthoDB" id="5846596at2759"/>